<keyword evidence="3" id="KW-1185">Reference proteome</keyword>
<evidence type="ECO:0000313" key="3">
    <source>
        <dbReference type="Proteomes" id="UP001642484"/>
    </source>
</evidence>
<comment type="caution">
    <text evidence="2">The sequence shown here is derived from an EMBL/GenBank/DDBJ whole genome shotgun (WGS) entry which is preliminary data.</text>
</comment>
<accession>A0ABP0LK73</accession>
<dbReference type="Proteomes" id="UP001642484">
    <property type="component" value="Unassembled WGS sequence"/>
</dbReference>
<dbReference type="InterPro" id="IPR051553">
    <property type="entry name" value="Ran_GTPase-activating"/>
</dbReference>
<dbReference type="Pfam" id="PF13540">
    <property type="entry name" value="RCC1_2"/>
    <property type="match status" value="1"/>
</dbReference>
<dbReference type="Gene3D" id="2.130.10.30">
    <property type="entry name" value="Regulator of chromosome condensation 1/beta-lactamase-inhibitor protein II"/>
    <property type="match status" value="3"/>
</dbReference>
<dbReference type="InterPro" id="IPR009091">
    <property type="entry name" value="RCC1/BLIP-II"/>
</dbReference>
<dbReference type="PANTHER" id="PTHR45982:SF1">
    <property type="entry name" value="REGULATOR OF CHROMOSOME CONDENSATION"/>
    <property type="match status" value="1"/>
</dbReference>
<protein>
    <submittedName>
        <fullName evidence="2">Uncharacterized protein</fullName>
    </submittedName>
</protein>
<feature type="coiled-coil region" evidence="1">
    <location>
        <begin position="1"/>
        <end position="115"/>
    </location>
</feature>
<organism evidence="2 3">
    <name type="scientific">Durusdinium trenchii</name>
    <dbReference type="NCBI Taxonomy" id="1381693"/>
    <lineage>
        <taxon>Eukaryota</taxon>
        <taxon>Sar</taxon>
        <taxon>Alveolata</taxon>
        <taxon>Dinophyceae</taxon>
        <taxon>Suessiales</taxon>
        <taxon>Symbiodiniaceae</taxon>
        <taxon>Durusdinium</taxon>
    </lineage>
</organism>
<keyword evidence="1" id="KW-0175">Coiled coil</keyword>
<proteinExistence type="predicted"/>
<reference evidence="2 3" key="1">
    <citation type="submission" date="2024-02" db="EMBL/GenBank/DDBJ databases">
        <authorList>
            <person name="Chen Y."/>
            <person name="Shah S."/>
            <person name="Dougan E. K."/>
            <person name="Thang M."/>
            <person name="Chan C."/>
        </authorList>
    </citation>
    <scope>NUCLEOTIDE SEQUENCE [LARGE SCALE GENOMIC DNA]</scope>
</reference>
<evidence type="ECO:0000256" key="1">
    <source>
        <dbReference type="SAM" id="Coils"/>
    </source>
</evidence>
<evidence type="ECO:0000313" key="2">
    <source>
        <dbReference type="EMBL" id="CAK9039122.1"/>
    </source>
</evidence>
<dbReference type="PANTHER" id="PTHR45982">
    <property type="entry name" value="REGULATOR OF CHROMOSOME CONDENSATION"/>
    <property type="match status" value="1"/>
</dbReference>
<name>A0ABP0LK73_9DINO</name>
<feature type="coiled-coil region" evidence="1">
    <location>
        <begin position="142"/>
        <end position="180"/>
    </location>
</feature>
<dbReference type="SUPFAM" id="SSF50985">
    <property type="entry name" value="RCC1/BLIP-II"/>
    <property type="match status" value="1"/>
</dbReference>
<feature type="coiled-coil region" evidence="1">
    <location>
        <begin position="207"/>
        <end position="259"/>
    </location>
</feature>
<sequence>MKEARRLEEEAQREKEAEQLELVKGWQLEVQQMKVERSEAVRQAAEAEEHARRQVQDYHWATAKQLQEMEERINQLQSLLSEERAAHTQQLQQQAELVQQVRREAELQLADAEKRHRAELAVEQERVREAHEMVELVQQRANKDVMDARAREEARIAQIRAQAEHRAHDLERRMREEATMRDQHVIERQRMMEEALYAHGREKEYAIESAQRHLAAMEQELQLSNDQREALYAQKEERLKEVEETAKKNTEEMVKHHKELLDLERALHARSVKMFESHGPHRRRRPGSLFIERLQRAQEAFGVRLRRLFLGDRPLSVSHTLAEEKVQSGDRVAVTVSEPSLASTAYAFALVRADGSVVTWGDPDAGADSQDVQAELKDVAEVYGTCFAFAALLIDGRVITWGYPESGGDSSALNLTNVQRIVSSTSSFAALKADGSIITWGRRAEHLQLKGEVKEIEASGGAFAALMLDGTVISWGDPDFGGDSQVSSQLKNVISLAASDRAFAAVTANGQVFTWGHSDCGGCSDDVQEKLHSVLCVQASGGAFAALKSDGSVVTWGHPDCGGDSQAVQHLLKDVRQIQSAGDAFAAIVGEGRIVTWGDPDCGGAGPVGAAGAWRLEASAGAFCALLDDGGATCWGDPDCGGDCSEVQHLLREVLQVRGNACAFAALLPTGVVTWGSPYSGGDSRRVRAELAGAWRRSSTSASAVERAPKRRMLEAKEIEKG</sequence>
<gene>
    <name evidence="2" type="ORF">CCMP2556_LOCUS21291</name>
</gene>
<dbReference type="EMBL" id="CAXAMN010012836">
    <property type="protein sequence ID" value="CAK9039122.1"/>
    <property type="molecule type" value="Genomic_DNA"/>
</dbReference>